<dbReference type="NCBIfam" id="NF007621">
    <property type="entry name" value="PRK10276.1"/>
    <property type="match status" value="1"/>
</dbReference>
<comment type="caution">
    <text evidence="2">The sequence shown here is derived from an EMBL/GenBank/DDBJ whole genome shotgun (WGS) entry which is preliminary data.</text>
</comment>
<gene>
    <name evidence="2" type="primary">umuD</name>
    <name evidence="2" type="ORF">KTN04_16225</name>
</gene>
<keyword evidence="2" id="KW-0808">Transferase</keyword>
<accession>A0ABS6MF35</accession>
<dbReference type="CDD" id="cd06529">
    <property type="entry name" value="S24_LexA-like"/>
    <property type="match status" value="1"/>
</dbReference>
<evidence type="ECO:0000313" key="3">
    <source>
        <dbReference type="Proteomes" id="UP000755551"/>
    </source>
</evidence>
<dbReference type="EC" id="2.7.7.7" evidence="2"/>
<dbReference type="PANTHER" id="PTHR33516">
    <property type="entry name" value="LEXA REPRESSOR"/>
    <property type="match status" value="1"/>
</dbReference>
<name>A0ABS6MF35_9GAMM</name>
<organism evidence="2 3">
    <name type="scientific">Marinobacterium weihaiense</name>
    <dbReference type="NCBI Taxonomy" id="2851016"/>
    <lineage>
        <taxon>Bacteria</taxon>
        <taxon>Pseudomonadati</taxon>
        <taxon>Pseudomonadota</taxon>
        <taxon>Gammaproteobacteria</taxon>
        <taxon>Oceanospirillales</taxon>
        <taxon>Oceanospirillaceae</taxon>
        <taxon>Marinobacterium</taxon>
    </lineage>
</organism>
<sequence>MGFVMSVTVIGNCAELDQHTTPTLSIPLFLEHVSAGFPSPAQDYVEDTLDLNTLCIQRPAATFFVRAEGESMVDAGIFPSDILVVDRSITAAHGDIVIASLHGEMTVKQLELHPRVRLLPRNPKYPPINISDESELEIFGVVTSVVRRIQRQHQHA</sequence>
<dbReference type="Pfam" id="PF00717">
    <property type="entry name" value="Peptidase_S24"/>
    <property type="match status" value="1"/>
</dbReference>
<keyword evidence="3" id="KW-1185">Reference proteome</keyword>
<protein>
    <submittedName>
        <fullName evidence="2">Translesion error-prone DNA polymerase V autoproteolytic subunit</fullName>
        <ecNumber evidence="2">2.7.7.7</ecNumber>
    </submittedName>
</protein>
<proteinExistence type="predicted"/>
<dbReference type="InterPro" id="IPR039418">
    <property type="entry name" value="LexA-like"/>
</dbReference>
<dbReference type="EMBL" id="JAHQZT010000044">
    <property type="protein sequence ID" value="MBV0934883.1"/>
    <property type="molecule type" value="Genomic_DNA"/>
</dbReference>
<dbReference type="InterPro" id="IPR015927">
    <property type="entry name" value="Peptidase_S24_S26A/B/C"/>
</dbReference>
<dbReference type="InterPro" id="IPR050077">
    <property type="entry name" value="LexA_repressor"/>
</dbReference>
<dbReference type="Proteomes" id="UP000755551">
    <property type="component" value="Unassembled WGS sequence"/>
</dbReference>
<reference evidence="2 3" key="1">
    <citation type="submission" date="2021-06" db="EMBL/GenBank/DDBJ databases">
        <title>Bacterium isolated from marine sediment.</title>
        <authorList>
            <person name="Zhu K.-L."/>
            <person name="Du Z.-J."/>
            <person name="Liang Q.-Y."/>
        </authorList>
    </citation>
    <scope>NUCLEOTIDE SEQUENCE [LARGE SCALE GENOMIC DNA]</scope>
    <source>
        <strain evidence="2 3">A346</strain>
    </source>
</reference>
<evidence type="ECO:0000313" key="2">
    <source>
        <dbReference type="EMBL" id="MBV0934883.1"/>
    </source>
</evidence>
<keyword evidence="2" id="KW-0548">Nucleotidyltransferase</keyword>
<dbReference type="PANTHER" id="PTHR33516:SF2">
    <property type="entry name" value="LEXA REPRESSOR-RELATED"/>
    <property type="match status" value="1"/>
</dbReference>
<evidence type="ECO:0000259" key="1">
    <source>
        <dbReference type="Pfam" id="PF00717"/>
    </source>
</evidence>
<dbReference type="GO" id="GO:0003887">
    <property type="term" value="F:DNA-directed DNA polymerase activity"/>
    <property type="evidence" value="ECO:0007669"/>
    <property type="project" value="UniProtKB-EC"/>
</dbReference>
<feature type="domain" description="Peptidase S24/S26A/S26B/S26C" evidence="1">
    <location>
        <begin position="27"/>
        <end position="142"/>
    </location>
</feature>